<evidence type="ECO:0000313" key="3">
    <source>
        <dbReference type="Proteomes" id="UP000053097"/>
    </source>
</evidence>
<keyword evidence="2" id="KW-0378">Hydrolase</keyword>
<sequence length="384" mass="44849">MLIFGRKFRISFLQLFLSSIMFTTVITCMQAKDRSTKIKPHEKLGYRLPKDVQPRHYTINIEFSKLLYSLRGKCEIDIEIFEPTSNIRLHSPVPERTEKLIKYDMIKLSMKNNSVDELTADEYIPGTIGYGEENILNLYFNQQLSPGHYSLSISYETNISKGIEEGYFIKIVFPPEARRQNTLLATNIQSIETRQLFPCWDEPEFKTTFRIIFTHSHGYMICPDVCIKETYTHNDYKQEWIRTTVVTTNAISTYQMMFVLTDLKLLSLTYRHMPYSISYTDEPISIFSLIASRPSVGKYMEFAGNVTLKLQNSTWYRKIPKRVFINQYAFPMAIPFDVIGKQKLIIYKGQWGNYGQRHKSCWDNSGQFLWGINGRPVLPLSLVE</sequence>
<dbReference type="GO" id="GO:0008270">
    <property type="term" value="F:zinc ion binding"/>
    <property type="evidence" value="ECO:0007669"/>
    <property type="project" value="TreeGrafter"/>
</dbReference>
<name>A0A026W1S2_OOCBI</name>
<gene>
    <name evidence="2" type="ORF">X777_12812</name>
</gene>
<dbReference type="SUPFAM" id="SSF63737">
    <property type="entry name" value="Leukotriene A4 hydrolase N-terminal domain"/>
    <property type="match status" value="1"/>
</dbReference>
<accession>A0A026W1S2</accession>
<proteinExistence type="predicted"/>
<dbReference type="GO" id="GO:0043171">
    <property type="term" value="P:peptide catabolic process"/>
    <property type="evidence" value="ECO:0007669"/>
    <property type="project" value="TreeGrafter"/>
</dbReference>
<dbReference type="GO" id="GO:0042277">
    <property type="term" value="F:peptide binding"/>
    <property type="evidence" value="ECO:0007669"/>
    <property type="project" value="TreeGrafter"/>
</dbReference>
<dbReference type="GO" id="GO:0005615">
    <property type="term" value="C:extracellular space"/>
    <property type="evidence" value="ECO:0007669"/>
    <property type="project" value="TreeGrafter"/>
</dbReference>
<dbReference type="Gene3D" id="2.60.40.1730">
    <property type="entry name" value="tricorn interacting facor f3 domain"/>
    <property type="match status" value="1"/>
</dbReference>
<evidence type="ECO:0000259" key="1">
    <source>
        <dbReference type="Pfam" id="PF17900"/>
    </source>
</evidence>
<dbReference type="PANTHER" id="PTHR11533">
    <property type="entry name" value="PROTEASE M1 ZINC METALLOPROTEASE"/>
    <property type="match status" value="1"/>
</dbReference>
<dbReference type="InterPro" id="IPR045357">
    <property type="entry name" value="Aminopeptidase_N-like_N"/>
</dbReference>
<dbReference type="GO" id="GO:0016020">
    <property type="term" value="C:membrane"/>
    <property type="evidence" value="ECO:0007669"/>
    <property type="project" value="TreeGrafter"/>
</dbReference>
<organism evidence="2 3">
    <name type="scientific">Ooceraea biroi</name>
    <name type="common">Clonal raider ant</name>
    <name type="synonym">Cerapachys biroi</name>
    <dbReference type="NCBI Taxonomy" id="2015173"/>
    <lineage>
        <taxon>Eukaryota</taxon>
        <taxon>Metazoa</taxon>
        <taxon>Ecdysozoa</taxon>
        <taxon>Arthropoda</taxon>
        <taxon>Hexapoda</taxon>
        <taxon>Insecta</taxon>
        <taxon>Pterygota</taxon>
        <taxon>Neoptera</taxon>
        <taxon>Endopterygota</taxon>
        <taxon>Hymenoptera</taxon>
        <taxon>Apocrita</taxon>
        <taxon>Aculeata</taxon>
        <taxon>Formicoidea</taxon>
        <taxon>Formicidae</taxon>
        <taxon>Dorylinae</taxon>
        <taxon>Ooceraea</taxon>
    </lineage>
</organism>
<dbReference type="PANTHER" id="PTHR11533:SF299">
    <property type="entry name" value="AMINOPEPTIDASE"/>
    <property type="match status" value="1"/>
</dbReference>
<dbReference type="Pfam" id="PF17900">
    <property type="entry name" value="Peptidase_M1_N"/>
    <property type="match status" value="1"/>
</dbReference>
<dbReference type="GO" id="GO:0006508">
    <property type="term" value="P:proteolysis"/>
    <property type="evidence" value="ECO:0007669"/>
    <property type="project" value="TreeGrafter"/>
</dbReference>
<dbReference type="InterPro" id="IPR050344">
    <property type="entry name" value="Peptidase_M1_aminopeptidases"/>
</dbReference>
<feature type="domain" description="Aminopeptidase N-like N-terminal" evidence="1">
    <location>
        <begin position="53"/>
        <end position="254"/>
    </location>
</feature>
<dbReference type="InterPro" id="IPR042097">
    <property type="entry name" value="Aminopeptidase_N-like_N_sf"/>
</dbReference>
<protein>
    <submittedName>
        <fullName evidence="2">Endoplasmic reticulum aminopeptidase</fullName>
    </submittedName>
</protein>
<dbReference type="GO" id="GO:0070006">
    <property type="term" value="F:metalloaminopeptidase activity"/>
    <property type="evidence" value="ECO:0007669"/>
    <property type="project" value="TreeGrafter"/>
</dbReference>
<dbReference type="OrthoDB" id="10031169at2759"/>
<keyword evidence="3" id="KW-1185">Reference proteome</keyword>
<keyword evidence="2" id="KW-0031">Aminopeptidase</keyword>
<dbReference type="Proteomes" id="UP000053097">
    <property type="component" value="Unassembled WGS sequence"/>
</dbReference>
<reference evidence="2 3" key="1">
    <citation type="journal article" date="2014" name="Curr. Biol.">
        <title>The genome of the clonal raider ant Cerapachys biroi.</title>
        <authorList>
            <person name="Oxley P.R."/>
            <person name="Ji L."/>
            <person name="Fetter-Pruneda I."/>
            <person name="McKenzie S.K."/>
            <person name="Li C."/>
            <person name="Hu H."/>
            <person name="Zhang G."/>
            <person name="Kronauer D.J."/>
        </authorList>
    </citation>
    <scope>NUCLEOTIDE SEQUENCE [LARGE SCALE GENOMIC DNA]</scope>
</reference>
<evidence type="ECO:0000313" key="2">
    <source>
        <dbReference type="EMBL" id="EZA49004.1"/>
    </source>
</evidence>
<dbReference type="EMBL" id="KK107555">
    <property type="protein sequence ID" value="EZA49004.1"/>
    <property type="molecule type" value="Genomic_DNA"/>
</dbReference>
<dbReference type="GO" id="GO:0005737">
    <property type="term" value="C:cytoplasm"/>
    <property type="evidence" value="ECO:0007669"/>
    <property type="project" value="TreeGrafter"/>
</dbReference>
<dbReference type="AlphaFoldDB" id="A0A026W1S2"/>
<keyword evidence="2" id="KW-0645">Protease</keyword>